<protein>
    <submittedName>
        <fullName evidence="2">Uncharacterized protein</fullName>
    </submittedName>
</protein>
<dbReference type="AlphaFoldDB" id="A0A8I6S3B5"/>
<sequence length="677" mass="77401">MSRLPPHPLQRKDKKFHASPTPPGLAKNQAKLDYTGTRTRKAQIKSGSPKWPGERYATHSTNSSDGTMNIASKVTAKVDTWRTRPSREELEKRRRKLTFAHKKQPGKNSSEQIYLSRLKTEKMLEEVNLLLTMSQVDKNLKTSKSYLRSVQRTLCRSLRKGSNVINIPEIDPEILSLVHEPITKQLKGTGMFQTKIVQSSTIYQNSNFILPQSCSESDHTLSTKETEYSDVKSFTSRTEPNKTDESDDQIITVINNDKEITQTCKKEEEEHPSTVRSLLSFWNEKFENRPMTVCYDLYTTSRQSLTGKEQRKTIELSSDGVAEEHTLKPSELKTVNKGASNIVDLLRINYAKRLQKSASHNDFTSCALKKTCEEDNNIISNNMFDERMKQNQKNVSAITTKANKTANDNRVFKRCSVLHTSTGRNKKKSNHLNTIHKTKKKPRKLKMQTSNLRLVEVLKKEYSIPISYPYLYLVKCLEDYSTEMKPGVYRPIPRLEILSEPIDAPDANYDFDQKYFNLRDYRSLTRPCTPSRDIVNGGECKMSLEKISIITGIKPDILNTLVQIIKKENPPEQLCTLNRSDLEKLYQIGNELVMKDSSTKGIFFYFLSNIDTVVRSNKEYIKVAYLKTMSYLLKLPPAVREIGQFGAMETLSVDRMYFTATVSLVILGLSMLVASSI</sequence>
<organism evidence="2 3">
    <name type="scientific">Cimex lectularius</name>
    <name type="common">Bed bug</name>
    <name type="synonym">Acanthia lectularia</name>
    <dbReference type="NCBI Taxonomy" id="79782"/>
    <lineage>
        <taxon>Eukaryota</taxon>
        <taxon>Metazoa</taxon>
        <taxon>Ecdysozoa</taxon>
        <taxon>Arthropoda</taxon>
        <taxon>Hexapoda</taxon>
        <taxon>Insecta</taxon>
        <taxon>Pterygota</taxon>
        <taxon>Neoptera</taxon>
        <taxon>Paraneoptera</taxon>
        <taxon>Hemiptera</taxon>
        <taxon>Heteroptera</taxon>
        <taxon>Panheteroptera</taxon>
        <taxon>Cimicomorpha</taxon>
        <taxon>Cimicidae</taxon>
        <taxon>Cimex</taxon>
    </lineage>
</organism>
<dbReference type="KEGG" id="clec:106669802"/>
<dbReference type="EnsemblMetazoa" id="XM_014399541.1">
    <property type="protein sequence ID" value="XP_014255027.1"/>
    <property type="gene ID" value="LOC106669802"/>
</dbReference>
<feature type="region of interest" description="Disordered" evidence="1">
    <location>
        <begin position="1"/>
        <end position="66"/>
    </location>
</feature>
<proteinExistence type="predicted"/>
<evidence type="ECO:0000256" key="1">
    <source>
        <dbReference type="SAM" id="MobiDB-lite"/>
    </source>
</evidence>
<keyword evidence="3" id="KW-1185">Reference proteome</keyword>
<dbReference type="Proteomes" id="UP000494040">
    <property type="component" value="Unassembled WGS sequence"/>
</dbReference>
<name>A0A8I6S3B5_CIMLE</name>
<gene>
    <name evidence="2" type="primary">106669802</name>
</gene>
<accession>A0A8I6S3B5</accession>
<evidence type="ECO:0000313" key="3">
    <source>
        <dbReference type="Proteomes" id="UP000494040"/>
    </source>
</evidence>
<reference evidence="2" key="1">
    <citation type="submission" date="2022-01" db="UniProtKB">
        <authorList>
            <consortium name="EnsemblMetazoa"/>
        </authorList>
    </citation>
    <scope>IDENTIFICATION</scope>
</reference>
<evidence type="ECO:0000313" key="2">
    <source>
        <dbReference type="EnsemblMetazoa" id="XP_014255027.1"/>
    </source>
</evidence>